<dbReference type="EMBL" id="JAIQCV010000011">
    <property type="protein sequence ID" value="KAH1046108.1"/>
    <property type="molecule type" value="Genomic_DNA"/>
</dbReference>
<dbReference type="PANTHER" id="PTHR35317">
    <property type="entry name" value="OS04G0629600 PROTEIN"/>
    <property type="match status" value="1"/>
</dbReference>
<organism evidence="1 2">
    <name type="scientific">Gossypium stocksii</name>
    <dbReference type="NCBI Taxonomy" id="47602"/>
    <lineage>
        <taxon>Eukaryota</taxon>
        <taxon>Viridiplantae</taxon>
        <taxon>Streptophyta</taxon>
        <taxon>Embryophyta</taxon>
        <taxon>Tracheophyta</taxon>
        <taxon>Spermatophyta</taxon>
        <taxon>Magnoliopsida</taxon>
        <taxon>eudicotyledons</taxon>
        <taxon>Gunneridae</taxon>
        <taxon>Pentapetalae</taxon>
        <taxon>rosids</taxon>
        <taxon>malvids</taxon>
        <taxon>Malvales</taxon>
        <taxon>Malvaceae</taxon>
        <taxon>Malvoideae</taxon>
        <taxon>Gossypium</taxon>
    </lineage>
</organism>
<protein>
    <recommendedName>
        <fullName evidence="3">DUF4219 domain-containing protein</fullName>
    </recommendedName>
</protein>
<reference evidence="1 2" key="1">
    <citation type="journal article" date="2021" name="Plant Biotechnol. J.">
        <title>Multi-omics assisted identification of the key and species-specific regulatory components of drought-tolerant mechanisms in Gossypium stocksii.</title>
        <authorList>
            <person name="Yu D."/>
            <person name="Ke L."/>
            <person name="Zhang D."/>
            <person name="Wu Y."/>
            <person name="Sun Y."/>
            <person name="Mei J."/>
            <person name="Sun J."/>
            <person name="Sun Y."/>
        </authorList>
    </citation>
    <scope>NUCLEOTIDE SEQUENCE [LARGE SCALE GENOMIC DNA]</scope>
    <source>
        <strain evidence="2">cv. E1</strain>
        <tissue evidence="1">Leaf</tissue>
    </source>
</reference>
<comment type="caution">
    <text evidence="1">The sequence shown here is derived from an EMBL/GenBank/DDBJ whole genome shotgun (WGS) entry which is preliminary data.</text>
</comment>
<dbReference type="PANTHER" id="PTHR35317:SF31">
    <property type="entry name" value="DUF4219 DOMAIN-CONTAINING PROTEIN"/>
    <property type="match status" value="1"/>
</dbReference>
<dbReference type="Proteomes" id="UP000828251">
    <property type="component" value="Unassembled WGS sequence"/>
</dbReference>
<gene>
    <name evidence="1" type="ORF">J1N35_036892</name>
</gene>
<evidence type="ECO:0000313" key="2">
    <source>
        <dbReference type="Proteomes" id="UP000828251"/>
    </source>
</evidence>
<sequence>MSSASFSRPPLPVFNGENYHICVVKIKTYLQAFNLWEVVNADVESPPLRANPTIAQIRQHSDNRAKKYNVMLCLQICVSNVILVRIMTYETPKEFGIS</sequence>
<proteinExistence type="predicted"/>
<dbReference type="OrthoDB" id="981249at2759"/>
<evidence type="ECO:0008006" key="3">
    <source>
        <dbReference type="Google" id="ProtNLM"/>
    </source>
</evidence>
<dbReference type="AlphaFoldDB" id="A0A9D3UJ57"/>
<evidence type="ECO:0000313" key="1">
    <source>
        <dbReference type="EMBL" id="KAH1046108.1"/>
    </source>
</evidence>
<name>A0A9D3UJ57_9ROSI</name>
<keyword evidence="2" id="KW-1185">Reference proteome</keyword>
<accession>A0A9D3UJ57</accession>